<dbReference type="Gene3D" id="3.40.50.150">
    <property type="entry name" value="Vaccinia Virus protein VP39"/>
    <property type="match status" value="1"/>
</dbReference>
<proteinExistence type="predicted"/>
<accession>A0A7S0DBP3</accession>
<feature type="compositionally biased region" description="Polar residues" evidence="8">
    <location>
        <begin position="21"/>
        <end position="33"/>
    </location>
</feature>
<dbReference type="CDD" id="cd20760">
    <property type="entry name" value="capping_2-OMTase_Mimiviridae"/>
    <property type="match status" value="1"/>
</dbReference>
<keyword evidence="4" id="KW-0251">Elongation factor</keyword>
<evidence type="ECO:0000256" key="3">
    <source>
        <dbReference type="ARBA" id="ARBA00015701"/>
    </source>
</evidence>
<dbReference type="Pfam" id="PF01358">
    <property type="entry name" value="PARP_regulatory"/>
    <property type="match status" value="1"/>
</dbReference>
<protein>
    <recommendedName>
        <fullName evidence="3">Cap-specific mRNA (nucleoside-2'-O-)-methyltransferase</fullName>
        <ecNumber evidence="2">2.1.1.57</ecNumber>
    </recommendedName>
</protein>
<evidence type="ECO:0000256" key="6">
    <source>
        <dbReference type="ARBA" id="ARBA00034661"/>
    </source>
</evidence>
<dbReference type="InterPro" id="IPR029063">
    <property type="entry name" value="SAM-dependent_MTases_sf"/>
</dbReference>
<comment type="subunit">
    <text evidence="7">Interacts with poly(A) polymerase catalytic subunit OPG063. Interacts with OPG109 and OPG123; these interactions might help linking transcription to capping and polyadenylation.</text>
</comment>
<keyword evidence="5" id="KW-0648">Protein biosynthesis</keyword>
<name>A0A7S0DBP3_9EUKA</name>
<evidence type="ECO:0000256" key="7">
    <source>
        <dbReference type="ARBA" id="ARBA00046511"/>
    </source>
</evidence>
<dbReference type="InterPro" id="IPR000176">
    <property type="entry name" value="mRNA_MeTrfase-like"/>
</dbReference>
<dbReference type="PROSITE" id="PS51612">
    <property type="entry name" value="SAM_MT_2O_PK"/>
    <property type="match status" value="1"/>
</dbReference>
<evidence type="ECO:0000256" key="8">
    <source>
        <dbReference type="SAM" id="MobiDB-lite"/>
    </source>
</evidence>
<feature type="region of interest" description="Disordered" evidence="8">
    <location>
        <begin position="1"/>
        <end position="51"/>
    </location>
</feature>
<feature type="compositionally biased region" description="Polar residues" evidence="8">
    <location>
        <begin position="100"/>
        <end position="109"/>
    </location>
</feature>
<dbReference type="GO" id="GO:0004483">
    <property type="term" value="F:methyltransferase cap1 activity"/>
    <property type="evidence" value="ECO:0007669"/>
    <property type="project" value="UniProtKB-EC"/>
</dbReference>
<evidence type="ECO:0000256" key="4">
    <source>
        <dbReference type="ARBA" id="ARBA00022768"/>
    </source>
</evidence>
<sequence length="610" mass="69782">MSVTDTTMATHGEDTMDTAPQKDTTGTTGTSSVRDAHSASGADCGTGVYRNFEGPPVILFEDTNRIIKDVREDCKITTSPDPATKRKIKILNPRDRDLDSNFSTEQTQHLGPVHTSRTTKTKRSRRRKRKRRRHGESRDRGQSRGRGRGRGRYMLAMSNYCWVEGFQQRLERAKQEAEETHPFPRDTHLLQNLSPVVVKGPFDLEARLLNHDKAQTKPYYSRKKRGELITVNHWGQRKLLMSEIEFLTRCVSQGKSYTVVYAGAAPGSHINFLAELYPQCSFVLIDPAPFLAYKSNRVTIIREYMRREVAIALKCCSNILFISDIRTGCPRVMNPSEVENRIKVDNEMQSEWIEIMNPLASLLKFRCPYYDEEEHKLQLQRTPKGDKDTYLYYNYYKGDIYLPVWGGQSTTECRLFVPHRRERTDYNTKRYQNQCFYFNTETRVSYYPHSIESPGLCHCFDCRSEVKILTDYVRKFNVGWNSTERRVEGMVDGVEIKISIPEEMKSGCSFGTSGVDARIIGQDNPQGSEADGLKDARCDPSKNATPVDTIVQAIIPAVSKYIQTSSTGRTLEFIEPTRSSYVAESDYAVESAYLRKLVENAPDIEVRSPR</sequence>
<organism evidence="9">
    <name type="scientific">Amorphochlora amoebiformis</name>
    <dbReference type="NCBI Taxonomy" id="1561963"/>
    <lineage>
        <taxon>Eukaryota</taxon>
        <taxon>Sar</taxon>
        <taxon>Rhizaria</taxon>
        <taxon>Cercozoa</taxon>
        <taxon>Chlorarachniophyceae</taxon>
        <taxon>Amorphochlora</taxon>
    </lineage>
</organism>
<dbReference type="GO" id="GO:0006370">
    <property type="term" value="P:7-methylguanosine mRNA capping"/>
    <property type="evidence" value="ECO:0007669"/>
    <property type="project" value="InterPro"/>
</dbReference>
<evidence type="ECO:0000256" key="2">
    <source>
        <dbReference type="ARBA" id="ARBA00011923"/>
    </source>
</evidence>
<gene>
    <name evidence="9" type="ORF">LAMO00422_LOCUS9010</name>
</gene>
<evidence type="ECO:0000256" key="5">
    <source>
        <dbReference type="ARBA" id="ARBA00022917"/>
    </source>
</evidence>
<feature type="region of interest" description="Disordered" evidence="8">
    <location>
        <begin position="76"/>
        <end position="150"/>
    </location>
</feature>
<evidence type="ECO:0000313" key="9">
    <source>
        <dbReference type="EMBL" id="CAD8447267.1"/>
    </source>
</evidence>
<dbReference type="SUPFAM" id="SSF53335">
    <property type="entry name" value="S-adenosyl-L-methionine-dependent methyltransferases"/>
    <property type="match status" value="1"/>
</dbReference>
<comment type="subcellular location">
    <subcellularLocation>
        <location evidence="1">Virion</location>
    </subcellularLocation>
</comment>
<dbReference type="AlphaFoldDB" id="A0A7S0DBP3"/>
<reference evidence="9" key="1">
    <citation type="submission" date="2021-01" db="EMBL/GenBank/DDBJ databases">
        <authorList>
            <person name="Corre E."/>
            <person name="Pelletier E."/>
            <person name="Niang G."/>
            <person name="Scheremetjew M."/>
            <person name="Finn R."/>
            <person name="Kale V."/>
            <person name="Holt S."/>
            <person name="Cochrane G."/>
            <person name="Meng A."/>
            <person name="Brown T."/>
            <person name="Cohen L."/>
        </authorList>
    </citation>
    <scope>NUCLEOTIDE SEQUENCE</scope>
    <source>
        <strain evidence="9">CCMP2058</strain>
    </source>
</reference>
<dbReference type="InterPro" id="IPR025804">
    <property type="entry name" value="Pox/kineto_cap_MeTfrase"/>
</dbReference>
<dbReference type="GO" id="GO:0003746">
    <property type="term" value="F:translation elongation factor activity"/>
    <property type="evidence" value="ECO:0007669"/>
    <property type="project" value="UniProtKB-KW"/>
</dbReference>
<comment type="function">
    <text evidence="6">Displays methyltransferase, positive regulation of the poly(A) polymerase and transcription elongation activities. Involved in the modification of both mRNA ends and in intermediate and late gene positive transcription elongation. At the mRNAs 5' end, methylates the ribose 2' OH group of the first transcribed nucleotide, thereby producing a 2'-O-methylpurine cap. At the 3' end, functions as a processivity factor which stimulates the activity of the viral poly(A) polymerase OPG063 that creates mRNA's poly(A) tail. In the presence of OPG102, OPG063 does not dissociate from the RNA allowing tail elongation to around 250 adenylates.</text>
</comment>
<evidence type="ECO:0000256" key="1">
    <source>
        <dbReference type="ARBA" id="ARBA00004328"/>
    </source>
</evidence>
<feature type="compositionally biased region" description="Basic residues" evidence="8">
    <location>
        <begin position="117"/>
        <end position="135"/>
    </location>
</feature>
<dbReference type="EC" id="2.1.1.57" evidence="2"/>
<dbReference type="EMBL" id="HBEM01012938">
    <property type="protein sequence ID" value="CAD8447267.1"/>
    <property type="molecule type" value="Transcribed_RNA"/>
</dbReference>